<organism evidence="1">
    <name type="scientific">Cupriavidus taiwanensis</name>
    <dbReference type="NCBI Taxonomy" id="164546"/>
    <lineage>
        <taxon>Bacteria</taxon>
        <taxon>Pseudomonadati</taxon>
        <taxon>Pseudomonadota</taxon>
        <taxon>Betaproteobacteria</taxon>
        <taxon>Burkholderiales</taxon>
        <taxon>Burkholderiaceae</taxon>
        <taxon>Cupriavidus</taxon>
    </lineage>
</organism>
<dbReference type="EMBL" id="OFSQ01000024">
    <property type="protein sequence ID" value="SOY55057.1"/>
    <property type="molecule type" value="Genomic_DNA"/>
</dbReference>
<reference evidence="1" key="1">
    <citation type="submission" date="2018-01" db="EMBL/GenBank/DDBJ databases">
        <authorList>
            <person name="Clerissi C."/>
        </authorList>
    </citation>
    <scope>NUCLEOTIDE SEQUENCE</scope>
    <source>
        <strain evidence="1">Cupriavidus sp. LMG 19464</strain>
    </source>
</reference>
<name>A0A375BVB2_9BURK</name>
<proteinExistence type="predicted"/>
<evidence type="ECO:0000313" key="1">
    <source>
        <dbReference type="EMBL" id="SOY55057.1"/>
    </source>
</evidence>
<sequence length="89" mass="9878">MRECKTGNAGDGGLRYCTSLSFETVSFPIQGFELHTSFADIDAAGNLSHLVSRAPSQRRRDEDNRRVDRLSHEARLWPSAASHLFGWGG</sequence>
<comment type="caution">
    <text evidence="1">The sequence shown here is derived from an EMBL/GenBank/DDBJ whole genome shotgun (WGS) entry which is preliminary data.</text>
</comment>
<protein>
    <submittedName>
        <fullName evidence="1">Uncharacterized protein</fullName>
    </submittedName>
</protein>
<dbReference type="Proteomes" id="UP000256780">
    <property type="component" value="Chromosome CBM2587_a"/>
</dbReference>
<accession>A0A375BVB2</accession>
<dbReference type="AlphaFoldDB" id="A0A375BVB2"/>
<gene>
    <name evidence="1" type="ORF">CBM2587_A50040</name>
</gene>